<feature type="compositionally biased region" description="Acidic residues" evidence="1">
    <location>
        <begin position="244"/>
        <end position="254"/>
    </location>
</feature>
<evidence type="ECO:0000313" key="3">
    <source>
        <dbReference type="Proteomes" id="UP000298030"/>
    </source>
</evidence>
<feature type="region of interest" description="Disordered" evidence="1">
    <location>
        <begin position="244"/>
        <end position="266"/>
    </location>
</feature>
<comment type="caution">
    <text evidence="2">The sequence shown here is derived from an EMBL/GenBank/DDBJ whole genome shotgun (WGS) entry which is preliminary data.</text>
</comment>
<keyword evidence="3" id="KW-1185">Reference proteome</keyword>
<evidence type="ECO:0000313" key="2">
    <source>
        <dbReference type="EMBL" id="TEB14597.1"/>
    </source>
</evidence>
<accession>A0A4Y7S0K6</accession>
<dbReference type="Proteomes" id="UP000298030">
    <property type="component" value="Unassembled WGS sequence"/>
</dbReference>
<organism evidence="2 3">
    <name type="scientific">Coprinellus micaceus</name>
    <name type="common">Glistening ink-cap mushroom</name>
    <name type="synonym">Coprinus micaceus</name>
    <dbReference type="NCBI Taxonomy" id="71717"/>
    <lineage>
        <taxon>Eukaryota</taxon>
        <taxon>Fungi</taxon>
        <taxon>Dikarya</taxon>
        <taxon>Basidiomycota</taxon>
        <taxon>Agaricomycotina</taxon>
        <taxon>Agaricomycetes</taxon>
        <taxon>Agaricomycetidae</taxon>
        <taxon>Agaricales</taxon>
        <taxon>Agaricineae</taxon>
        <taxon>Psathyrellaceae</taxon>
        <taxon>Coprinellus</taxon>
    </lineage>
</organism>
<sequence>MGPQNENLAYKRIRVITVLDRESPETLSGPRFTPVAAKVMSSRNGPRTLSEWVVELKNMDSADSEELDVLQLCVDIQLARRKRRREAPSNPYTNLESLAVDIALMRRQREGILARRVDKRDTSLQMAEDASVVVARLTQLCADIERARLQQAHDDPECSYDNLTGVAKAIVRHRRQHEREPNPEAPGASTSSKHDAARTTKAEPNPAVLAVPPVKQTLTREEWMAELSAYDWRAKQYLSGELEDAWESLDEDDTPPPSPLRGMRRL</sequence>
<reference evidence="2 3" key="1">
    <citation type="journal article" date="2019" name="Nat. Ecol. Evol.">
        <title>Megaphylogeny resolves global patterns of mushroom evolution.</title>
        <authorList>
            <person name="Varga T."/>
            <person name="Krizsan K."/>
            <person name="Foldi C."/>
            <person name="Dima B."/>
            <person name="Sanchez-Garcia M."/>
            <person name="Sanchez-Ramirez S."/>
            <person name="Szollosi G.J."/>
            <person name="Szarkandi J.G."/>
            <person name="Papp V."/>
            <person name="Albert L."/>
            <person name="Andreopoulos W."/>
            <person name="Angelini C."/>
            <person name="Antonin V."/>
            <person name="Barry K.W."/>
            <person name="Bougher N.L."/>
            <person name="Buchanan P."/>
            <person name="Buyck B."/>
            <person name="Bense V."/>
            <person name="Catcheside P."/>
            <person name="Chovatia M."/>
            <person name="Cooper J."/>
            <person name="Damon W."/>
            <person name="Desjardin D."/>
            <person name="Finy P."/>
            <person name="Geml J."/>
            <person name="Haridas S."/>
            <person name="Hughes K."/>
            <person name="Justo A."/>
            <person name="Karasinski D."/>
            <person name="Kautmanova I."/>
            <person name="Kiss B."/>
            <person name="Kocsube S."/>
            <person name="Kotiranta H."/>
            <person name="LaButti K.M."/>
            <person name="Lechner B.E."/>
            <person name="Liimatainen K."/>
            <person name="Lipzen A."/>
            <person name="Lukacs Z."/>
            <person name="Mihaltcheva S."/>
            <person name="Morgado L.N."/>
            <person name="Niskanen T."/>
            <person name="Noordeloos M.E."/>
            <person name="Ohm R.A."/>
            <person name="Ortiz-Santana B."/>
            <person name="Ovrebo C."/>
            <person name="Racz N."/>
            <person name="Riley R."/>
            <person name="Savchenko A."/>
            <person name="Shiryaev A."/>
            <person name="Soop K."/>
            <person name="Spirin V."/>
            <person name="Szebenyi C."/>
            <person name="Tomsovsky M."/>
            <person name="Tulloss R.E."/>
            <person name="Uehling J."/>
            <person name="Grigoriev I.V."/>
            <person name="Vagvolgyi C."/>
            <person name="Papp T."/>
            <person name="Martin F.M."/>
            <person name="Miettinen O."/>
            <person name="Hibbett D.S."/>
            <person name="Nagy L.G."/>
        </authorList>
    </citation>
    <scope>NUCLEOTIDE SEQUENCE [LARGE SCALE GENOMIC DNA]</scope>
    <source>
        <strain evidence="2 3">FP101781</strain>
    </source>
</reference>
<feature type="compositionally biased region" description="Basic and acidic residues" evidence="1">
    <location>
        <begin position="192"/>
        <end position="201"/>
    </location>
</feature>
<protein>
    <submittedName>
        <fullName evidence="2">Uncharacterized protein</fullName>
    </submittedName>
</protein>
<name>A0A4Y7S0K6_COPMI</name>
<feature type="region of interest" description="Disordered" evidence="1">
    <location>
        <begin position="172"/>
        <end position="215"/>
    </location>
</feature>
<dbReference type="EMBL" id="QPFP01000385">
    <property type="protein sequence ID" value="TEB14597.1"/>
    <property type="molecule type" value="Genomic_DNA"/>
</dbReference>
<proteinExistence type="predicted"/>
<gene>
    <name evidence="2" type="ORF">FA13DRAFT_1805418</name>
</gene>
<evidence type="ECO:0000256" key="1">
    <source>
        <dbReference type="SAM" id="MobiDB-lite"/>
    </source>
</evidence>
<dbReference type="AlphaFoldDB" id="A0A4Y7S0K6"/>